<evidence type="ECO:0000256" key="4">
    <source>
        <dbReference type="ARBA" id="ARBA00022898"/>
    </source>
</evidence>
<dbReference type="Pfam" id="PF00202">
    <property type="entry name" value="Aminotran_3"/>
    <property type="match status" value="1"/>
</dbReference>
<keyword evidence="3 5" id="KW-0808">Transferase</keyword>
<dbReference type="Gene3D" id="3.90.1150.10">
    <property type="entry name" value="Aspartate Aminotransferase, domain 1"/>
    <property type="match status" value="1"/>
</dbReference>
<dbReference type="InterPro" id="IPR005814">
    <property type="entry name" value="Aminotrans_3"/>
</dbReference>
<comment type="miscellaneous">
    <text evidence="5">May also have succinyldiaminopimelate aminotransferase activity, thus carrying out the corresponding step in lysine biosynthesis.</text>
</comment>
<dbReference type="InterPro" id="IPR015422">
    <property type="entry name" value="PyrdxlP-dep_Trfase_small"/>
</dbReference>
<protein>
    <recommendedName>
        <fullName evidence="5">Acetylornithine aminotransferase</fullName>
        <shortName evidence="5">ACOAT</shortName>
        <ecNumber evidence="5">2.6.1.11</ecNumber>
    </recommendedName>
</protein>
<dbReference type="Proteomes" id="UP001489509">
    <property type="component" value="Unassembled WGS sequence"/>
</dbReference>
<comment type="subunit">
    <text evidence="5">Homodimer.</text>
</comment>
<keyword evidence="2 5" id="KW-0028">Amino-acid biosynthesis</keyword>
<comment type="similarity">
    <text evidence="5">Belongs to the class-III pyridoxal-phosphate-dependent aminotransferase family. ArgD subfamily.</text>
</comment>
<evidence type="ECO:0000313" key="7">
    <source>
        <dbReference type="Proteomes" id="UP001489509"/>
    </source>
</evidence>
<dbReference type="InterPro" id="IPR050103">
    <property type="entry name" value="Class-III_PLP-dep_AT"/>
</dbReference>
<comment type="cofactor">
    <cofactor evidence="5">
        <name>pyridoxal 5'-phosphate</name>
        <dbReference type="ChEBI" id="CHEBI:597326"/>
    </cofactor>
    <text evidence="5">Binds 1 pyridoxal phosphate per subunit.</text>
</comment>
<accession>A0ABV1DYW9</accession>
<dbReference type="GO" id="GO:0008483">
    <property type="term" value="F:transaminase activity"/>
    <property type="evidence" value="ECO:0007669"/>
    <property type="project" value="UniProtKB-KW"/>
</dbReference>
<dbReference type="InterPro" id="IPR004636">
    <property type="entry name" value="AcOrn/SuccOrn_fam"/>
</dbReference>
<reference evidence="6 7" key="1">
    <citation type="submission" date="2024-03" db="EMBL/GenBank/DDBJ databases">
        <title>Human intestinal bacterial collection.</title>
        <authorList>
            <person name="Pauvert C."/>
            <person name="Hitch T.C.A."/>
            <person name="Clavel T."/>
        </authorList>
    </citation>
    <scope>NUCLEOTIDE SEQUENCE [LARGE SCALE GENOMIC DNA]</scope>
    <source>
        <strain evidence="6 7">CLA-JM-H44</strain>
    </source>
</reference>
<evidence type="ECO:0000313" key="6">
    <source>
        <dbReference type="EMBL" id="MEQ2440224.1"/>
    </source>
</evidence>
<feature type="binding site" evidence="5">
    <location>
        <begin position="223"/>
        <end position="226"/>
    </location>
    <ligand>
        <name>pyridoxal 5'-phosphate</name>
        <dbReference type="ChEBI" id="CHEBI:597326"/>
    </ligand>
</feature>
<comment type="subcellular location">
    <subcellularLocation>
        <location evidence="5">Cytoplasm</location>
    </subcellularLocation>
</comment>
<proteinExistence type="inferred from homology"/>
<dbReference type="InterPro" id="IPR049704">
    <property type="entry name" value="Aminotrans_3_PPA_site"/>
</dbReference>
<dbReference type="PANTHER" id="PTHR11986">
    <property type="entry name" value="AMINOTRANSFERASE CLASS III"/>
    <property type="match status" value="1"/>
</dbReference>
<dbReference type="NCBIfam" id="TIGR00707">
    <property type="entry name" value="argD"/>
    <property type="match status" value="1"/>
</dbReference>
<keyword evidence="4 5" id="KW-0663">Pyridoxal phosphate</keyword>
<keyword evidence="5" id="KW-0963">Cytoplasm</keyword>
<keyword evidence="5" id="KW-0055">Arginine biosynthesis</keyword>
<dbReference type="PANTHER" id="PTHR11986:SF79">
    <property type="entry name" value="ACETYLORNITHINE AMINOTRANSFERASE, MITOCHONDRIAL"/>
    <property type="match status" value="1"/>
</dbReference>
<dbReference type="HAMAP" id="MF_01107">
    <property type="entry name" value="ArgD_aminotrans_3"/>
    <property type="match status" value="1"/>
</dbReference>
<feature type="modified residue" description="N6-(pyridoxal phosphate)lysine" evidence="5">
    <location>
        <position position="252"/>
    </location>
</feature>
<feature type="binding site" evidence="5">
    <location>
        <position position="281"/>
    </location>
    <ligand>
        <name>pyridoxal 5'-phosphate</name>
        <dbReference type="ChEBI" id="CHEBI:597326"/>
    </ligand>
</feature>
<keyword evidence="1 5" id="KW-0032">Aminotransferase</keyword>
<feature type="binding site" evidence="5">
    <location>
        <position position="138"/>
    </location>
    <ligand>
        <name>pyridoxal 5'-phosphate</name>
        <dbReference type="ChEBI" id="CHEBI:597326"/>
    </ligand>
</feature>
<evidence type="ECO:0000256" key="3">
    <source>
        <dbReference type="ARBA" id="ARBA00022679"/>
    </source>
</evidence>
<name>A0ABV1DYW9_9FIRM</name>
<dbReference type="PROSITE" id="PS00600">
    <property type="entry name" value="AA_TRANSFER_CLASS_3"/>
    <property type="match status" value="1"/>
</dbReference>
<comment type="caution">
    <text evidence="6">The sequence shown here is derived from an EMBL/GenBank/DDBJ whole genome shotgun (WGS) entry which is preliminary data.</text>
</comment>
<evidence type="ECO:0000256" key="2">
    <source>
        <dbReference type="ARBA" id="ARBA00022605"/>
    </source>
</evidence>
<feature type="binding site" evidence="5">
    <location>
        <position position="280"/>
    </location>
    <ligand>
        <name>N(2)-acetyl-L-ornithine</name>
        <dbReference type="ChEBI" id="CHEBI:57805"/>
    </ligand>
</feature>
<keyword evidence="7" id="KW-1185">Reference proteome</keyword>
<evidence type="ECO:0000256" key="5">
    <source>
        <dbReference type="HAMAP-Rule" id="MF_01107"/>
    </source>
</evidence>
<organism evidence="6 7">
    <name type="scientific">Solibaculum intestinale</name>
    <dbReference type="NCBI Taxonomy" id="3133165"/>
    <lineage>
        <taxon>Bacteria</taxon>
        <taxon>Bacillati</taxon>
        <taxon>Bacillota</taxon>
        <taxon>Clostridia</taxon>
        <taxon>Eubacteriales</taxon>
        <taxon>Oscillospiraceae</taxon>
        <taxon>Solibaculum</taxon>
    </lineage>
</organism>
<comment type="catalytic activity">
    <reaction evidence="5">
        <text>N(2)-acetyl-L-ornithine + 2-oxoglutarate = N-acetyl-L-glutamate 5-semialdehyde + L-glutamate</text>
        <dbReference type="Rhea" id="RHEA:18049"/>
        <dbReference type="ChEBI" id="CHEBI:16810"/>
        <dbReference type="ChEBI" id="CHEBI:29123"/>
        <dbReference type="ChEBI" id="CHEBI:29985"/>
        <dbReference type="ChEBI" id="CHEBI:57805"/>
        <dbReference type="EC" id="2.6.1.11"/>
    </reaction>
</comment>
<sequence length="395" mass="42276">MTISEAMERESQYLMPTYKRFPVVLESGSGATATDVEGISYIDFGAGIGVNSLGYCDEGWVKAVCQQAGKLQHISNLYYSPIQIELAEALVTLTGMSRVFLCNSGAEANECAIKVARKYSFDKYGEGRSTILTLQNSFHGRTVTTLAATGQDGFHQYFSPFTEGFDYIPANDKDALLEKLGPGVCAVMLECIQGEGGVCPLDADYVRFAAEECRKRDVLLLIDEVQTGIGRTGTLLASEQFGVKPDVVTLAKGLAGGLPIGACLCSDGLKDTMSAGMHGSTFGGNPVSCAAALYVLDRVSKPAFRTEVKEKGAYLREQLLALPHIKEVRGMGLMLGAVLDEGLAAGEIAVKCAKEGLLVLTAKALLRFLPPLTITKDEIDRGLAVLKTILTREDS</sequence>
<evidence type="ECO:0000256" key="1">
    <source>
        <dbReference type="ARBA" id="ARBA00022576"/>
    </source>
</evidence>
<dbReference type="NCBIfam" id="NF002325">
    <property type="entry name" value="PRK01278.1"/>
    <property type="match status" value="1"/>
</dbReference>
<dbReference type="SUPFAM" id="SSF53383">
    <property type="entry name" value="PLP-dependent transferases"/>
    <property type="match status" value="1"/>
</dbReference>
<feature type="binding site" evidence="5">
    <location>
        <begin position="105"/>
        <end position="106"/>
    </location>
    <ligand>
        <name>pyridoxal 5'-phosphate</name>
        <dbReference type="ChEBI" id="CHEBI:597326"/>
    </ligand>
</feature>
<dbReference type="RefSeq" id="WP_349218651.1">
    <property type="nucleotide sequence ID" value="NZ_JBBMFD010000006.1"/>
</dbReference>
<dbReference type="PIRSF" id="PIRSF000521">
    <property type="entry name" value="Transaminase_4ab_Lys_Orn"/>
    <property type="match status" value="1"/>
</dbReference>
<dbReference type="EMBL" id="JBBMFD010000006">
    <property type="protein sequence ID" value="MEQ2440224.1"/>
    <property type="molecule type" value="Genomic_DNA"/>
</dbReference>
<gene>
    <name evidence="5" type="primary">argD</name>
    <name evidence="6" type="ORF">WMO26_05220</name>
</gene>
<dbReference type="EC" id="2.6.1.11" evidence="5"/>
<comment type="pathway">
    <text evidence="5">Amino-acid biosynthesis; L-arginine biosynthesis; N(2)-acetyl-L-ornithine from L-glutamate: step 4/4.</text>
</comment>
<dbReference type="InterPro" id="IPR015424">
    <property type="entry name" value="PyrdxlP-dep_Trfase"/>
</dbReference>
<dbReference type="CDD" id="cd00610">
    <property type="entry name" value="OAT_like"/>
    <property type="match status" value="1"/>
</dbReference>
<dbReference type="InterPro" id="IPR015421">
    <property type="entry name" value="PyrdxlP-dep_Trfase_major"/>
</dbReference>
<feature type="binding site" evidence="5">
    <location>
        <position position="141"/>
    </location>
    <ligand>
        <name>N(2)-acetyl-L-ornithine</name>
        <dbReference type="ChEBI" id="CHEBI:57805"/>
    </ligand>
</feature>
<dbReference type="Gene3D" id="3.40.640.10">
    <property type="entry name" value="Type I PLP-dependent aspartate aminotransferase-like (Major domain)"/>
    <property type="match status" value="1"/>
</dbReference>